<evidence type="ECO:0000313" key="2">
    <source>
        <dbReference type="Proteomes" id="UP000680045"/>
    </source>
</evidence>
<name>A0A941FGJ4_9BACI</name>
<sequence length="56" mass="6291">MIRGEEGILFIDDTKGVSSVFESGYFDFNFPGLNIDKLTPFNSSWKARSRLVESAT</sequence>
<accession>A0A941FGJ4</accession>
<dbReference type="EMBL" id="JAGTPW010000007">
    <property type="protein sequence ID" value="MBR8644363.1"/>
    <property type="molecule type" value="Genomic_DNA"/>
</dbReference>
<organism evidence="1 2">
    <name type="scientific">Peribacillus frigoritolerans</name>
    <dbReference type="NCBI Taxonomy" id="450367"/>
    <lineage>
        <taxon>Bacteria</taxon>
        <taxon>Bacillati</taxon>
        <taxon>Bacillota</taxon>
        <taxon>Bacilli</taxon>
        <taxon>Bacillales</taxon>
        <taxon>Bacillaceae</taxon>
        <taxon>Peribacillus</taxon>
    </lineage>
</organism>
<evidence type="ECO:0000313" key="1">
    <source>
        <dbReference type="EMBL" id="MBR8644363.1"/>
    </source>
</evidence>
<comment type="caution">
    <text evidence="1">The sequence shown here is derived from an EMBL/GenBank/DDBJ whole genome shotgun (WGS) entry which is preliminary data.</text>
</comment>
<protein>
    <submittedName>
        <fullName evidence="1">Uncharacterized protein</fullName>
    </submittedName>
</protein>
<reference evidence="1" key="1">
    <citation type="submission" date="2021-04" db="EMBL/GenBank/DDBJ databases">
        <title>Whole genome sequencing of Enterococci isolates from hospitalized patients.</title>
        <authorList>
            <person name="Ogoti B.M."/>
            <person name="Onyambu F.G."/>
        </authorList>
    </citation>
    <scope>NUCLEOTIDE SEQUENCE</scope>
    <source>
        <strain evidence="1">242</strain>
    </source>
</reference>
<proteinExistence type="predicted"/>
<dbReference type="AlphaFoldDB" id="A0A941FGJ4"/>
<gene>
    <name evidence="1" type="ORF">KEH51_06040</name>
</gene>
<dbReference type="Proteomes" id="UP000680045">
    <property type="component" value="Unassembled WGS sequence"/>
</dbReference>